<dbReference type="CTD" id="8588720"/>
<dbReference type="PANTHER" id="PTHR35182:SF1">
    <property type="entry name" value="COLD-SHOCK PROTEIN-RELATED"/>
    <property type="match status" value="1"/>
</dbReference>
<dbReference type="EMBL" id="HE601401">
    <property type="protein sequence ID" value="CAP31957.2"/>
    <property type="molecule type" value="Genomic_DNA"/>
</dbReference>
<reference evidence="2 3" key="1">
    <citation type="journal article" date="2003" name="PLoS Biol.">
        <title>The genome sequence of Caenorhabditis briggsae: a platform for comparative genomics.</title>
        <authorList>
            <person name="Stein L.D."/>
            <person name="Bao Z."/>
            <person name="Blasiar D."/>
            <person name="Blumenthal T."/>
            <person name="Brent M.R."/>
            <person name="Chen N."/>
            <person name="Chinwalla A."/>
            <person name="Clarke L."/>
            <person name="Clee C."/>
            <person name="Coghlan A."/>
            <person name="Coulson A."/>
            <person name="D'Eustachio P."/>
            <person name="Fitch D.H."/>
            <person name="Fulton L.A."/>
            <person name="Fulton R.E."/>
            <person name="Griffiths-Jones S."/>
            <person name="Harris T.W."/>
            <person name="Hillier L.W."/>
            <person name="Kamath R."/>
            <person name="Kuwabara P.E."/>
            <person name="Mardis E.R."/>
            <person name="Marra M.A."/>
            <person name="Miner T.L."/>
            <person name="Minx P."/>
            <person name="Mullikin J.C."/>
            <person name="Plumb R.W."/>
            <person name="Rogers J."/>
            <person name="Schein J.E."/>
            <person name="Sohrmann M."/>
            <person name="Spieth J."/>
            <person name="Stajich J.E."/>
            <person name="Wei C."/>
            <person name="Willey D."/>
            <person name="Wilson R.K."/>
            <person name="Durbin R."/>
            <person name="Waterston R.H."/>
        </authorList>
    </citation>
    <scope>NUCLEOTIDE SEQUENCE [LARGE SCALE GENOMIC DNA]</scope>
    <source>
        <strain evidence="2 3">AF16</strain>
    </source>
</reference>
<protein>
    <submittedName>
        <fullName evidence="2">Protein CBG13102</fullName>
    </submittedName>
</protein>
<reference evidence="2 3" key="2">
    <citation type="journal article" date="2011" name="PLoS Genet.">
        <title>Caenorhabditis briggsae recombinant inbred line genotypes reveal inter-strain incompatibility and the evolution of recombination.</title>
        <authorList>
            <person name="Ross J.A."/>
            <person name="Koboldt D.C."/>
            <person name="Staisch J.E."/>
            <person name="Chamberlin H.M."/>
            <person name="Gupta B.P."/>
            <person name="Miller R.D."/>
            <person name="Baird S.E."/>
            <person name="Haag E.S."/>
        </authorList>
    </citation>
    <scope>NUCLEOTIDE SEQUENCE [LARGE SCALE GENOMIC DNA]</scope>
    <source>
        <strain evidence="2 3">AF16</strain>
    </source>
</reference>
<dbReference type="RefSeq" id="XP_045095061.1">
    <property type="nucleotide sequence ID" value="XM_045242121.1"/>
</dbReference>
<dbReference type="HOGENOM" id="CLU_160893_0_0_1"/>
<dbReference type="STRING" id="6238.A8XH33"/>
<accession>A8XH33</accession>
<dbReference type="InParanoid" id="A8XH33"/>
<evidence type="ECO:0000313" key="2">
    <source>
        <dbReference type="EMBL" id="CAP31957.2"/>
    </source>
</evidence>
<dbReference type="eggNOG" id="ENOG502THS3">
    <property type="taxonomic scope" value="Eukaryota"/>
</dbReference>
<dbReference type="AlphaFoldDB" id="A8XH33"/>
<evidence type="ECO:0000313" key="3">
    <source>
        <dbReference type="Proteomes" id="UP000008549"/>
    </source>
</evidence>
<keyword evidence="1" id="KW-0732">Signal</keyword>
<dbReference type="KEGG" id="cbr:CBG_13102"/>
<feature type="signal peptide" evidence="1">
    <location>
        <begin position="1"/>
        <end position="20"/>
    </location>
</feature>
<evidence type="ECO:0000313" key="4">
    <source>
        <dbReference type="WormBase" id="CBG13102"/>
    </source>
</evidence>
<name>A8XH33_CAEBR</name>
<feature type="chain" id="PRO_5002733172" evidence="1">
    <location>
        <begin position="21"/>
        <end position="145"/>
    </location>
</feature>
<organism evidence="2 3">
    <name type="scientific">Caenorhabditis briggsae</name>
    <dbReference type="NCBI Taxonomy" id="6238"/>
    <lineage>
        <taxon>Eukaryota</taxon>
        <taxon>Metazoa</taxon>
        <taxon>Ecdysozoa</taxon>
        <taxon>Nematoda</taxon>
        <taxon>Chromadorea</taxon>
        <taxon>Rhabditida</taxon>
        <taxon>Rhabditina</taxon>
        <taxon>Rhabditomorpha</taxon>
        <taxon>Rhabditoidea</taxon>
        <taxon>Rhabditidae</taxon>
        <taxon>Peloderinae</taxon>
        <taxon>Caenorhabditis</taxon>
    </lineage>
</organism>
<gene>
    <name evidence="2 4" type="ORF">CBG13102</name>
    <name evidence="2" type="ORF">CBG_13102</name>
</gene>
<proteinExistence type="predicted"/>
<sequence>MNRFILAAFLLVAIFAVSLASVAQQKVKNGDRFELRLFNGALAISRTVPAEKQVFNFIGEHKGYFVDENGKKIESSNYEIQNGILVIKKFTDADVGLYSKHPNVAAKFFVFELSNFLKFQEKIMTTNDDGTISAVPGRTLRISLE</sequence>
<dbReference type="PANTHER" id="PTHR35182">
    <property type="entry name" value="PROTEIN CBG13762"/>
    <property type="match status" value="1"/>
</dbReference>
<keyword evidence="3" id="KW-1185">Reference proteome</keyword>
<dbReference type="WormBase" id="CBG13102">
    <property type="protein sequence ID" value="CBP09277"/>
    <property type="gene ID" value="WBGene00033927"/>
</dbReference>
<dbReference type="GeneID" id="8588720"/>
<evidence type="ECO:0000256" key="1">
    <source>
        <dbReference type="SAM" id="SignalP"/>
    </source>
</evidence>
<dbReference type="Proteomes" id="UP000008549">
    <property type="component" value="Unassembled WGS sequence"/>
</dbReference>